<proteinExistence type="inferred from homology"/>
<keyword evidence="9" id="KW-1185">Reference proteome</keyword>
<evidence type="ECO:0000313" key="9">
    <source>
        <dbReference type="Proteomes" id="UP000800036"/>
    </source>
</evidence>
<evidence type="ECO:0000313" key="8">
    <source>
        <dbReference type="EMBL" id="KAF1979046.1"/>
    </source>
</evidence>
<reference evidence="8" key="1">
    <citation type="journal article" date="2020" name="Stud. Mycol.">
        <title>101 Dothideomycetes genomes: a test case for predicting lifestyles and emergence of pathogens.</title>
        <authorList>
            <person name="Haridas S."/>
            <person name="Albert R."/>
            <person name="Binder M."/>
            <person name="Bloem J."/>
            <person name="Labutti K."/>
            <person name="Salamov A."/>
            <person name="Andreopoulos B."/>
            <person name="Baker S."/>
            <person name="Barry K."/>
            <person name="Bills G."/>
            <person name="Bluhm B."/>
            <person name="Cannon C."/>
            <person name="Castanera R."/>
            <person name="Culley D."/>
            <person name="Daum C."/>
            <person name="Ezra D."/>
            <person name="Gonzalez J."/>
            <person name="Henrissat B."/>
            <person name="Kuo A."/>
            <person name="Liang C."/>
            <person name="Lipzen A."/>
            <person name="Lutzoni F."/>
            <person name="Magnuson J."/>
            <person name="Mondo S."/>
            <person name="Nolan M."/>
            <person name="Ohm R."/>
            <person name="Pangilinan J."/>
            <person name="Park H.-J."/>
            <person name="Ramirez L."/>
            <person name="Alfaro M."/>
            <person name="Sun H."/>
            <person name="Tritt A."/>
            <person name="Yoshinaga Y."/>
            <person name="Zwiers L.-H."/>
            <person name="Turgeon B."/>
            <person name="Goodwin S."/>
            <person name="Spatafora J."/>
            <person name="Crous P."/>
            <person name="Grigoriev I."/>
        </authorList>
    </citation>
    <scope>NUCLEOTIDE SEQUENCE</scope>
    <source>
        <strain evidence="8">CBS 107.79</strain>
    </source>
</reference>
<accession>A0A6A5VVZ7</accession>
<comment type="cofactor">
    <cofactor evidence="1">
        <name>Fe(2+)</name>
        <dbReference type="ChEBI" id="CHEBI:29033"/>
    </cofactor>
</comment>
<dbReference type="Proteomes" id="UP000800036">
    <property type="component" value="Unassembled WGS sequence"/>
</dbReference>
<keyword evidence="3" id="KW-0479">Metal-binding</keyword>
<dbReference type="GO" id="GO:0051213">
    <property type="term" value="F:dioxygenase activity"/>
    <property type="evidence" value="ECO:0007669"/>
    <property type="project" value="UniProtKB-KW"/>
</dbReference>
<dbReference type="InterPro" id="IPR042098">
    <property type="entry name" value="TauD-like_sf"/>
</dbReference>
<evidence type="ECO:0000256" key="5">
    <source>
        <dbReference type="ARBA" id="ARBA00023002"/>
    </source>
</evidence>
<dbReference type="SUPFAM" id="SSF51197">
    <property type="entry name" value="Clavaminate synthase-like"/>
    <property type="match status" value="1"/>
</dbReference>
<name>A0A6A5VVZ7_9PLEO</name>
<evidence type="ECO:0000259" key="7">
    <source>
        <dbReference type="Pfam" id="PF02668"/>
    </source>
</evidence>
<dbReference type="AlphaFoldDB" id="A0A6A5VVZ7"/>
<dbReference type="PANTHER" id="PTHR43779">
    <property type="entry name" value="DIOXYGENASE RV0097-RELATED"/>
    <property type="match status" value="1"/>
</dbReference>
<organism evidence="8 9">
    <name type="scientific">Bimuria novae-zelandiae CBS 107.79</name>
    <dbReference type="NCBI Taxonomy" id="1447943"/>
    <lineage>
        <taxon>Eukaryota</taxon>
        <taxon>Fungi</taxon>
        <taxon>Dikarya</taxon>
        <taxon>Ascomycota</taxon>
        <taxon>Pezizomycotina</taxon>
        <taxon>Dothideomycetes</taxon>
        <taxon>Pleosporomycetidae</taxon>
        <taxon>Pleosporales</taxon>
        <taxon>Massarineae</taxon>
        <taxon>Didymosphaeriaceae</taxon>
        <taxon>Bimuria</taxon>
    </lineage>
</organism>
<dbReference type="InterPro" id="IPR051178">
    <property type="entry name" value="TfdA_dioxygenase"/>
</dbReference>
<feature type="domain" description="TauD/TfdA-like" evidence="7">
    <location>
        <begin position="16"/>
        <end position="344"/>
    </location>
</feature>
<evidence type="ECO:0000256" key="6">
    <source>
        <dbReference type="ARBA" id="ARBA00023004"/>
    </source>
</evidence>
<dbReference type="PANTHER" id="PTHR43779:SF2">
    <property type="entry name" value="ALPHA-KETOGLUTARATE-DEPENDENT XANTHINE DIOXYGENASE XAN1"/>
    <property type="match status" value="1"/>
</dbReference>
<evidence type="ECO:0000256" key="2">
    <source>
        <dbReference type="ARBA" id="ARBA00005896"/>
    </source>
</evidence>
<dbReference type="InterPro" id="IPR003819">
    <property type="entry name" value="TauD/TfdA-like"/>
</dbReference>
<evidence type="ECO:0000256" key="1">
    <source>
        <dbReference type="ARBA" id="ARBA00001954"/>
    </source>
</evidence>
<evidence type="ECO:0000256" key="3">
    <source>
        <dbReference type="ARBA" id="ARBA00022723"/>
    </source>
</evidence>
<gene>
    <name evidence="8" type="ORF">BU23DRAFT_577199</name>
</gene>
<evidence type="ECO:0000256" key="4">
    <source>
        <dbReference type="ARBA" id="ARBA00022964"/>
    </source>
</evidence>
<sequence length="357" mass="39039">MPHPAAPLQIRPLPADLRKSTLLGAEVVLPESMTLLDLKALSETEKETLRKGFFENGVLVIRDQTGIEPQVLYDIADLLDPDHLPYHSGGQKQVTDSKNILSQNNCSRIPRAPQVTVIGSGSVENHEGIDSLDLKHLDQSSFHEHPLSSEELDSGLTRPTSLHAIEVPSVPSQKLQFPDGQIMDVAAGATLFFSGARNFDVLSAEEKEFALSTTVHYTPRAYEMIRNCRATSDGLTIASLGHETPLSDLPPYDPFKVHSFPMAWKNSSNGQPHLQIAGCCVYALTILDPSTGTKTVIEGLAEVRRICHGLQSKGDVVVFHNRGVMCSISGQLAKCGERRLLWQCNMASRSPPEAYEA</sequence>
<dbReference type="Pfam" id="PF02668">
    <property type="entry name" value="TauD"/>
    <property type="match status" value="1"/>
</dbReference>
<dbReference type="GO" id="GO:0046872">
    <property type="term" value="F:metal ion binding"/>
    <property type="evidence" value="ECO:0007669"/>
    <property type="project" value="UniProtKB-KW"/>
</dbReference>
<dbReference type="EMBL" id="ML976659">
    <property type="protein sequence ID" value="KAF1979046.1"/>
    <property type="molecule type" value="Genomic_DNA"/>
</dbReference>
<keyword evidence="6" id="KW-0408">Iron</keyword>
<keyword evidence="4 8" id="KW-0223">Dioxygenase</keyword>
<dbReference type="Gene3D" id="3.60.130.10">
    <property type="entry name" value="Clavaminate synthase-like"/>
    <property type="match status" value="1"/>
</dbReference>
<keyword evidence="5" id="KW-0560">Oxidoreductase</keyword>
<dbReference type="OrthoDB" id="93019at2759"/>
<protein>
    <submittedName>
        <fullName evidence="8">Alpha-ketoglutarate dependent xanthine dioxygenase</fullName>
    </submittedName>
</protein>
<comment type="similarity">
    <text evidence="2">Belongs to the TfdA dioxygenase family.</text>
</comment>